<dbReference type="OrthoDB" id="7507791at2"/>
<dbReference type="Proteomes" id="UP000094256">
    <property type="component" value="Chromosome"/>
</dbReference>
<dbReference type="STRING" id="1560345.AWL63_13985"/>
<gene>
    <name evidence="1" type="ORF">AWL63_13985</name>
</gene>
<protein>
    <submittedName>
        <fullName evidence="1">Uncharacterized protein</fullName>
    </submittedName>
</protein>
<sequence>MPLVSIEITTVAIRCWRLARDAGAPVQRRLYDALARFEAGVLAPVFDALLGACEAALGRRIEAGTSIARSADERLVLAMLDGSQAARGSVGCDAGTASVLDGAIRSTRIMLSLATART</sequence>
<dbReference type="KEGG" id="span:AWL63_13985"/>
<evidence type="ECO:0000313" key="2">
    <source>
        <dbReference type="Proteomes" id="UP000094256"/>
    </source>
</evidence>
<dbReference type="EMBL" id="CP014168">
    <property type="protein sequence ID" value="AOH84904.1"/>
    <property type="molecule type" value="Genomic_DNA"/>
</dbReference>
<organism evidence="1 2">
    <name type="scientific">Sphingomonas panacis</name>
    <dbReference type="NCBI Taxonomy" id="1560345"/>
    <lineage>
        <taxon>Bacteria</taxon>
        <taxon>Pseudomonadati</taxon>
        <taxon>Pseudomonadota</taxon>
        <taxon>Alphaproteobacteria</taxon>
        <taxon>Sphingomonadales</taxon>
        <taxon>Sphingomonadaceae</taxon>
        <taxon>Sphingomonas</taxon>
    </lineage>
</organism>
<reference evidence="1 2" key="1">
    <citation type="submission" date="2016-01" db="EMBL/GenBank/DDBJ databases">
        <title>Complete genome and mega plasmid sequence of Sphingomonas panacis DCY99 elicits systemic resistance in rice to Xanthomonas oryzae.</title>
        <authorList>
            <person name="Kim Y.J."/>
            <person name="Yang D.C."/>
            <person name="Sing P."/>
        </authorList>
    </citation>
    <scope>NUCLEOTIDE SEQUENCE [LARGE SCALE GENOMIC DNA]</scope>
    <source>
        <strain evidence="1 2">DCY99</strain>
    </source>
</reference>
<dbReference type="AlphaFoldDB" id="A0A1B3ZBU7"/>
<proteinExistence type="predicted"/>
<evidence type="ECO:0000313" key="1">
    <source>
        <dbReference type="EMBL" id="AOH84904.1"/>
    </source>
</evidence>
<accession>A0A1B3ZBU7</accession>
<keyword evidence="2" id="KW-1185">Reference proteome</keyword>
<dbReference type="RefSeq" id="WP_069205455.1">
    <property type="nucleotide sequence ID" value="NZ_CP014168.1"/>
</dbReference>
<name>A0A1B3ZBU7_9SPHN</name>